<feature type="transmembrane region" description="Helical" evidence="1">
    <location>
        <begin position="7"/>
        <end position="27"/>
    </location>
</feature>
<dbReference type="EMBL" id="LFZX01000048">
    <property type="protein sequence ID" value="KNC67803.1"/>
    <property type="molecule type" value="Genomic_DNA"/>
</dbReference>
<dbReference type="AlphaFoldDB" id="A0A0L0EVA9"/>
<evidence type="ECO:0000256" key="1">
    <source>
        <dbReference type="SAM" id="Phobius"/>
    </source>
</evidence>
<comment type="caution">
    <text evidence="2">The sequence shown here is derived from an EMBL/GenBank/DDBJ whole genome shotgun (WGS) entry which is preliminary data.</text>
</comment>
<dbReference type="PATRIC" id="fig|43658.6.peg.5995"/>
<accession>A0A0L0EVA9</accession>
<evidence type="ECO:0000313" key="2">
    <source>
        <dbReference type="EMBL" id="KNC67803.1"/>
    </source>
</evidence>
<gene>
    <name evidence="2" type="ORF">AC626_08465</name>
</gene>
<protein>
    <submittedName>
        <fullName evidence="2">Uncharacterized protein</fullName>
    </submittedName>
</protein>
<keyword evidence="1" id="KW-0472">Membrane</keyword>
<name>A0A0L0EVA9_9GAMM</name>
<keyword evidence="1" id="KW-1133">Transmembrane helix</keyword>
<dbReference type="Proteomes" id="UP000036850">
    <property type="component" value="Unassembled WGS sequence"/>
</dbReference>
<reference evidence="3" key="1">
    <citation type="submission" date="2015-07" db="EMBL/GenBank/DDBJ databases">
        <title>Draft genome sequence of a Pseudoalteromonas rubra strain, OCN096, isolated from Kaneohe Bay, Oahu, Hawaii.</title>
        <authorList>
            <person name="Beurmann S."/>
            <person name="Ushijima B."/>
            <person name="Belcaid M."/>
            <person name="Callahan S.M."/>
            <person name="Aeby G.S."/>
        </authorList>
    </citation>
    <scope>NUCLEOTIDE SEQUENCE [LARGE SCALE GENOMIC DNA]</scope>
    <source>
        <strain evidence="3">OCN096</strain>
    </source>
</reference>
<proteinExistence type="predicted"/>
<keyword evidence="1" id="KW-0812">Transmembrane</keyword>
<organism evidence="2 3">
    <name type="scientific">Pseudoalteromonas rubra</name>
    <dbReference type="NCBI Taxonomy" id="43658"/>
    <lineage>
        <taxon>Bacteria</taxon>
        <taxon>Pseudomonadati</taxon>
        <taxon>Pseudomonadota</taxon>
        <taxon>Gammaproteobacteria</taxon>
        <taxon>Alteromonadales</taxon>
        <taxon>Pseudoalteromonadaceae</taxon>
        <taxon>Pseudoalteromonas</taxon>
    </lineage>
</organism>
<evidence type="ECO:0000313" key="3">
    <source>
        <dbReference type="Proteomes" id="UP000036850"/>
    </source>
</evidence>
<sequence length="79" mass="9171">MNYPKSKVVFILCILSGIAIGLLGFFLKQILPNYLYFLLVLVLWGLILTSFVCFFINLYGSLTGKYKSLKKKSWKEQVW</sequence>
<feature type="transmembrane region" description="Helical" evidence="1">
    <location>
        <begin position="33"/>
        <end position="62"/>
    </location>
</feature>